<protein>
    <recommendedName>
        <fullName evidence="5">Serine carboxypeptidase</fullName>
    </recommendedName>
</protein>
<dbReference type="GO" id="GO:0019748">
    <property type="term" value="P:secondary metabolic process"/>
    <property type="evidence" value="ECO:0007669"/>
    <property type="project" value="TreeGrafter"/>
</dbReference>
<dbReference type="Pfam" id="PF00450">
    <property type="entry name" value="Peptidase_S10"/>
    <property type="match status" value="1"/>
</dbReference>
<organism evidence="3 4">
    <name type="scientific">Tagetes erecta</name>
    <name type="common">African marigold</name>
    <dbReference type="NCBI Taxonomy" id="13708"/>
    <lineage>
        <taxon>Eukaryota</taxon>
        <taxon>Viridiplantae</taxon>
        <taxon>Streptophyta</taxon>
        <taxon>Embryophyta</taxon>
        <taxon>Tracheophyta</taxon>
        <taxon>Spermatophyta</taxon>
        <taxon>Magnoliopsida</taxon>
        <taxon>eudicotyledons</taxon>
        <taxon>Gunneridae</taxon>
        <taxon>Pentapetalae</taxon>
        <taxon>asterids</taxon>
        <taxon>campanulids</taxon>
        <taxon>Asterales</taxon>
        <taxon>Asteraceae</taxon>
        <taxon>Asteroideae</taxon>
        <taxon>Heliantheae alliance</taxon>
        <taxon>Tageteae</taxon>
        <taxon>Tagetes</taxon>
    </lineage>
</organism>
<evidence type="ECO:0008006" key="5">
    <source>
        <dbReference type="Google" id="ProtNLM"/>
    </source>
</evidence>
<sequence>MVTCFFVSCKWERLPPNNVMHIYLANKTKLATFPSFQIMYRLLILSVFIVCFRASTSTSRTRIEYLPGFKGPLPFYLETGYVGVGENEDVQLFYYFIQSESNPERDPVMLWLTGGPGCSSISGLIYEIGPIMFEALDYNGSFPNLILTPNSWTKVSFVCV</sequence>
<evidence type="ECO:0000256" key="2">
    <source>
        <dbReference type="SAM" id="Phobius"/>
    </source>
</evidence>
<comment type="similarity">
    <text evidence="1">Belongs to the peptidase S10 family.</text>
</comment>
<accession>A0AAD8PBY9</accession>
<dbReference type="PANTHER" id="PTHR11802:SF29">
    <property type="entry name" value="SERINE CARBOXYPEPTIDASE-LIKE 19"/>
    <property type="match status" value="1"/>
</dbReference>
<keyword evidence="2" id="KW-0472">Membrane</keyword>
<keyword evidence="2" id="KW-1133">Transmembrane helix</keyword>
<keyword evidence="2" id="KW-0812">Transmembrane</keyword>
<reference evidence="3" key="1">
    <citation type="journal article" date="2023" name="bioRxiv">
        <title>Improved chromosome-level genome assembly for marigold (Tagetes erecta).</title>
        <authorList>
            <person name="Jiang F."/>
            <person name="Yuan L."/>
            <person name="Wang S."/>
            <person name="Wang H."/>
            <person name="Xu D."/>
            <person name="Wang A."/>
            <person name="Fan W."/>
        </authorList>
    </citation>
    <scope>NUCLEOTIDE SEQUENCE</scope>
    <source>
        <strain evidence="3">WSJ</strain>
        <tissue evidence="3">Leaf</tissue>
    </source>
</reference>
<dbReference type="Gene3D" id="3.40.50.1820">
    <property type="entry name" value="alpha/beta hydrolase"/>
    <property type="match status" value="1"/>
</dbReference>
<gene>
    <name evidence="3" type="ORF">QVD17_07243</name>
</gene>
<dbReference type="GO" id="GO:0006508">
    <property type="term" value="P:proteolysis"/>
    <property type="evidence" value="ECO:0007669"/>
    <property type="project" value="InterPro"/>
</dbReference>
<dbReference type="AlphaFoldDB" id="A0AAD8PBY9"/>
<evidence type="ECO:0000313" key="4">
    <source>
        <dbReference type="Proteomes" id="UP001229421"/>
    </source>
</evidence>
<evidence type="ECO:0000256" key="1">
    <source>
        <dbReference type="ARBA" id="ARBA00009431"/>
    </source>
</evidence>
<dbReference type="EMBL" id="JAUHHV010000001">
    <property type="protein sequence ID" value="KAK1441393.1"/>
    <property type="molecule type" value="Genomic_DNA"/>
</dbReference>
<comment type="caution">
    <text evidence="3">The sequence shown here is derived from an EMBL/GenBank/DDBJ whole genome shotgun (WGS) entry which is preliminary data.</text>
</comment>
<dbReference type="GO" id="GO:0016747">
    <property type="term" value="F:acyltransferase activity, transferring groups other than amino-acyl groups"/>
    <property type="evidence" value="ECO:0007669"/>
    <property type="project" value="TreeGrafter"/>
</dbReference>
<dbReference type="PANTHER" id="PTHR11802">
    <property type="entry name" value="SERINE PROTEASE FAMILY S10 SERINE CARBOXYPEPTIDASE"/>
    <property type="match status" value="1"/>
</dbReference>
<name>A0AAD8PBY9_TARER</name>
<dbReference type="SUPFAM" id="SSF53474">
    <property type="entry name" value="alpha/beta-Hydrolases"/>
    <property type="match status" value="1"/>
</dbReference>
<dbReference type="InterPro" id="IPR001563">
    <property type="entry name" value="Peptidase_S10"/>
</dbReference>
<feature type="transmembrane region" description="Helical" evidence="2">
    <location>
        <begin position="38"/>
        <end position="56"/>
    </location>
</feature>
<dbReference type="GO" id="GO:0004185">
    <property type="term" value="F:serine-type carboxypeptidase activity"/>
    <property type="evidence" value="ECO:0007669"/>
    <property type="project" value="InterPro"/>
</dbReference>
<dbReference type="InterPro" id="IPR029058">
    <property type="entry name" value="AB_hydrolase_fold"/>
</dbReference>
<evidence type="ECO:0000313" key="3">
    <source>
        <dbReference type="EMBL" id="KAK1441393.1"/>
    </source>
</evidence>
<dbReference type="Proteomes" id="UP001229421">
    <property type="component" value="Unassembled WGS sequence"/>
</dbReference>
<keyword evidence="4" id="KW-1185">Reference proteome</keyword>
<proteinExistence type="inferred from homology"/>